<dbReference type="STRING" id="156978.CIMIT_04310"/>
<name>A0A076NFH4_9CORY</name>
<dbReference type="Proteomes" id="UP000028780">
    <property type="component" value="Chromosome"/>
</dbReference>
<evidence type="ECO:0000313" key="2">
    <source>
        <dbReference type="EMBL" id="SNV65221.1"/>
    </source>
</evidence>
<dbReference type="AlphaFoldDB" id="A0A076NFH4"/>
<dbReference type="EMBL" id="CP009211">
    <property type="protein sequence ID" value="AIJ33224.1"/>
    <property type="molecule type" value="Genomic_DNA"/>
</dbReference>
<dbReference type="Proteomes" id="UP000215374">
    <property type="component" value="Chromosome 1"/>
</dbReference>
<keyword evidence="3" id="KW-1185">Reference proteome</keyword>
<dbReference type="HOGENOM" id="CLU_1737473_0_0_11"/>
<evidence type="ECO:0000313" key="1">
    <source>
        <dbReference type="EMBL" id="AIJ33224.1"/>
    </source>
</evidence>
<organism evidence="1 3">
    <name type="scientific">Corynebacterium imitans</name>
    <dbReference type="NCBI Taxonomy" id="156978"/>
    <lineage>
        <taxon>Bacteria</taxon>
        <taxon>Bacillati</taxon>
        <taxon>Actinomycetota</taxon>
        <taxon>Actinomycetes</taxon>
        <taxon>Mycobacteriales</taxon>
        <taxon>Corynebacteriaceae</taxon>
        <taxon>Corynebacterium</taxon>
    </lineage>
</organism>
<dbReference type="OrthoDB" id="4418951at2"/>
<dbReference type="KEGG" id="cii:CIMIT_04310"/>
<evidence type="ECO:0000313" key="3">
    <source>
        <dbReference type="Proteomes" id="UP000028780"/>
    </source>
</evidence>
<evidence type="ECO:0000313" key="4">
    <source>
        <dbReference type="Proteomes" id="UP000215374"/>
    </source>
</evidence>
<evidence type="ECO:0008006" key="5">
    <source>
        <dbReference type="Google" id="ProtNLM"/>
    </source>
</evidence>
<sequence>MATKYKFSLPNEHWVQVSTPANMDFLLTRPADAEQSVFMPPTISGLTATLAEDADMQAVMKDNLARLEQAGQNPRVEQGEVSPDGNAGLQQVTLSASAADGARGEVAQLQNYLILREQGGDTRWVVMVVLTADVGRIQELAPEFQQLLDSIEFV</sequence>
<reference evidence="1 3" key="1">
    <citation type="submission" date="2014-08" db="EMBL/GenBank/DDBJ databases">
        <title>Complete genome sequence of Corynebacterium imitans DSM 44264, isolated from a five-month-old boy with suspected pharyngeal diphtheria.</title>
        <authorList>
            <person name="Mollmann S."/>
            <person name="Albersmeier A."/>
            <person name="Ruckert C."/>
            <person name="Tauch A."/>
        </authorList>
    </citation>
    <scope>NUCLEOTIDE SEQUENCE [LARGE SCALE GENOMIC DNA]</scope>
    <source>
        <strain evidence="1 3">DSM 44264</strain>
    </source>
</reference>
<dbReference type="Gene3D" id="3.40.1000.10">
    <property type="entry name" value="Mog1/PsbP, alpha/beta/alpha sandwich"/>
    <property type="match status" value="1"/>
</dbReference>
<gene>
    <name evidence="1" type="ORF">CIMIT_04310</name>
    <name evidence="2" type="ORF">SAMEA4535761_00928</name>
</gene>
<proteinExistence type="predicted"/>
<accession>A0A076NFH4</accession>
<protein>
    <recommendedName>
        <fullName evidence="5">DUF1795 domain-containing protein</fullName>
    </recommendedName>
</protein>
<dbReference type="RefSeq" id="WP_038589609.1">
    <property type="nucleotide sequence ID" value="NZ_CP009211.1"/>
</dbReference>
<reference evidence="2 4" key="2">
    <citation type="submission" date="2017-06" db="EMBL/GenBank/DDBJ databases">
        <authorList>
            <consortium name="Pathogen Informatics"/>
        </authorList>
    </citation>
    <scope>NUCLEOTIDE SEQUENCE [LARGE SCALE GENOMIC DNA]</scope>
    <source>
        <strain evidence="2 4">NCTC13015</strain>
    </source>
</reference>
<dbReference type="EMBL" id="LT906467">
    <property type="protein sequence ID" value="SNV65221.1"/>
    <property type="molecule type" value="Genomic_DNA"/>
</dbReference>